<reference evidence="1 2" key="1">
    <citation type="submission" date="2018-12" db="EMBL/GenBank/DDBJ databases">
        <authorList>
            <consortium name="Pathogen Informatics"/>
        </authorList>
    </citation>
    <scope>NUCLEOTIDE SEQUENCE [LARGE SCALE GENOMIC DNA]</scope>
    <source>
        <strain evidence="1 2">NCTC11466</strain>
    </source>
</reference>
<keyword evidence="1" id="KW-0808">Transferase</keyword>
<dbReference type="Proteomes" id="UP000274122">
    <property type="component" value="Chromosome"/>
</dbReference>
<dbReference type="RefSeq" id="WP_126355661.1">
    <property type="nucleotide sequence ID" value="NZ_LR134201.1"/>
</dbReference>
<dbReference type="EMBL" id="LR134201">
    <property type="protein sequence ID" value="VEB96362.1"/>
    <property type="molecule type" value="Genomic_DNA"/>
</dbReference>
<sequence>MKIVIPIMDFGRAGGERVLSRLATELVNCGCDVYFVALGSAKDIYYQTTAKILKSKVSNSKNRIVRFIMNNYYLYKKCMELRPDCAIANFHLSAFMVSFLPRTVGKYYYIQAYETVFYKSLIRRFIAFSTYLLPLRKIVNHKNILPKSINNYVEIIPAGIDDQVFYSKTNKGERKTIGLVGREEKRKGTSNIIDEIIRWENKEDLVLNVALYLSEEDRLRLEKIKINYNVIEINNDLDLANFYRLNDLIIATGLVEDGAFHYPCAEAMSCGCAVISNYAPLTNTNSKLKIENLIKTLLLIN</sequence>
<dbReference type="Gene3D" id="3.40.50.2000">
    <property type="entry name" value="Glycogen Phosphorylase B"/>
    <property type="match status" value="1"/>
</dbReference>
<dbReference type="OrthoDB" id="9797829at2"/>
<evidence type="ECO:0000313" key="1">
    <source>
        <dbReference type="EMBL" id="VEB96362.1"/>
    </source>
</evidence>
<dbReference type="AlphaFoldDB" id="A0A447V0H5"/>
<dbReference type="Gene3D" id="3.40.50.11090">
    <property type="match status" value="1"/>
</dbReference>
<protein>
    <submittedName>
        <fullName evidence="1">Glycosyl transferases group 1</fullName>
    </submittedName>
</protein>
<keyword evidence="2" id="KW-1185">Reference proteome</keyword>
<dbReference type="SUPFAM" id="SSF53756">
    <property type="entry name" value="UDP-Glycosyltransferase/glycogen phosphorylase"/>
    <property type="match status" value="1"/>
</dbReference>
<name>A0A447V0H5_9ENTR</name>
<accession>A0A447V0H5</accession>
<dbReference type="GO" id="GO:0016740">
    <property type="term" value="F:transferase activity"/>
    <property type="evidence" value="ECO:0007669"/>
    <property type="project" value="UniProtKB-KW"/>
</dbReference>
<gene>
    <name evidence="1" type="ORF">NCTC11466_01519</name>
</gene>
<proteinExistence type="predicted"/>
<organism evidence="1 2">
    <name type="scientific">Cedecea lapagei</name>
    <dbReference type="NCBI Taxonomy" id="158823"/>
    <lineage>
        <taxon>Bacteria</taxon>
        <taxon>Pseudomonadati</taxon>
        <taxon>Pseudomonadota</taxon>
        <taxon>Gammaproteobacteria</taxon>
        <taxon>Enterobacterales</taxon>
        <taxon>Enterobacteriaceae</taxon>
        <taxon>Cedecea</taxon>
    </lineage>
</organism>
<dbReference type="KEGG" id="clap:NCTC11466_01519"/>
<evidence type="ECO:0000313" key="2">
    <source>
        <dbReference type="Proteomes" id="UP000274122"/>
    </source>
</evidence>